<sequence length="100" mass="11561">MNPHTKEAQNRRPRSSDEMDELQNGAPEFEDIPSADMCWLPHANIPEANARLSSIGTARPQSIARRVALLKAEKHHEVHEKKPILEKGRLRLRMLHWLQK</sequence>
<gene>
    <name evidence="2" type="ORF">Focb16_v014386</name>
</gene>
<dbReference type="Proteomes" id="UP000320707">
    <property type="component" value="Unassembled WGS sequence"/>
</dbReference>
<evidence type="ECO:0000313" key="2">
    <source>
        <dbReference type="EMBL" id="TVY63665.1"/>
    </source>
</evidence>
<name>A0A559KUM4_FUSOC</name>
<feature type="region of interest" description="Disordered" evidence="1">
    <location>
        <begin position="1"/>
        <end position="33"/>
    </location>
</feature>
<comment type="caution">
    <text evidence="2">The sequence shown here is derived from an EMBL/GenBank/DDBJ whole genome shotgun (WGS) entry which is preliminary data.</text>
</comment>
<reference evidence="2 3" key="1">
    <citation type="journal article" date="2019" name="Microbiol. Resour. Announc.">
        <title>High-quality draft genome sequence of Fusarium oxysporum f. sp. cubense strain 160527, a causal agent of Panama disease.</title>
        <authorList>
            <person name="Asai S."/>
            <person name="Ayukawa Y."/>
            <person name="Gan P."/>
            <person name="Masuda S."/>
            <person name="Komatsu K."/>
            <person name="Shirasu K."/>
            <person name="Arie T."/>
        </authorList>
    </citation>
    <scope>NUCLEOTIDE SEQUENCE [LARGE SCALE GENOMIC DNA]</scope>
    <source>
        <strain evidence="2 3">160527</strain>
    </source>
</reference>
<dbReference type="AlphaFoldDB" id="A0A559KUM4"/>
<feature type="compositionally biased region" description="Basic and acidic residues" evidence="1">
    <location>
        <begin position="1"/>
        <end position="17"/>
    </location>
</feature>
<evidence type="ECO:0000313" key="3">
    <source>
        <dbReference type="Proteomes" id="UP000320707"/>
    </source>
</evidence>
<protein>
    <submittedName>
        <fullName evidence="2">Uncharacterized protein</fullName>
    </submittedName>
</protein>
<accession>A0A559KUM4</accession>
<organism evidence="2 3">
    <name type="scientific">Fusarium oxysporum f. sp. cubense</name>
    <dbReference type="NCBI Taxonomy" id="61366"/>
    <lineage>
        <taxon>Eukaryota</taxon>
        <taxon>Fungi</taxon>
        <taxon>Dikarya</taxon>
        <taxon>Ascomycota</taxon>
        <taxon>Pezizomycotina</taxon>
        <taxon>Sordariomycetes</taxon>
        <taxon>Hypocreomycetidae</taxon>
        <taxon>Hypocreales</taxon>
        <taxon>Nectriaceae</taxon>
        <taxon>Fusarium</taxon>
        <taxon>Fusarium oxysporum species complex</taxon>
    </lineage>
</organism>
<dbReference type="EMBL" id="SRMI01000009">
    <property type="protein sequence ID" value="TVY63665.1"/>
    <property type="molecule type" value="Genomic_DNA"/>
</dbReference>
<evidence type="ECO:0000256" key="1">
    <source>
        <dbReference type="SAM" id="MobiDB-lite"/>
    </source>
</evidence>
<proteinExistence type="predicted"/>